<gene>
    <name evidence="2" type="ORF">GFSPODELE1_LOCUS2526</name>
</gene>
<feature type="region of interest" description="Disordered" evidence="1">
    <location>
        <begin position="338"/>
        <end position="443"/>
    </location>
</feature>
<dbReference type="Proteomes" id="UP001497453">
    <property type="component" value="Chromosome 11"/>
</dbReference>
<feature type="compositionally biased region" description="Basic and acidic residues" evidence="1">
    <location>
        <begin position="87"/>
        <end position="98"/>
    </location>
</feature>
<protein>
    <submittedName>
        <fullName evidence="2">Uncharacterized protein</fullName>
    </submittedName>
</protein>
<feature type="compositionally biased region" description="Polar residues" evidence="1">
    <location>
        <begin position="165"/>
        <end position="194"/>
    </location>
</feature>
<proteinExistence type="predicted"/>
<evidence type="ECO:0000313" key="3">
    <source>
        <dbReference type="Proteomes" id="UP001497453"/>
    </source>
</evidence>
<feature type="compositionally biased region" description="Polar residues" evidence="1">
    <location>
        <begin position="49"/>
        <end position="58"/>
    </location>
</feature>
<dbReference type="EMBL" id="OZ037954">
    <property type="protein sequence ID" value="CAL1699155.1"/>
    <property type="molecule type" value="Genomic_DNA"/>
</dbReference>
<dbReference type="Pfam" id="PF15365">
    <property type="entry name" value="PNRC"/>
    <property type="match status" value="1"/>
</dbReference>
<feature type="compositionally biased region" description="Polar residues" evidence="1">
    <location>
        <begin position="225"/>
        <end position="234"/>
    </location>
</feature>
<feature type="compositionally biased region" description="Polar residues" evidence="1">
    <location>
        <begin position="400"/>
        <end position="413"/>
    </location>
</feature>
<dbReference type="InterPro" id="IPR028322">
    <property type="entry name" value="PNRC-like_rgn"/>
</dbReference>
<evidence type="ECO:0000313" key="2">
    <source>
        <dbReference type="EMBL" id="CAL1699155.1"/>
    </source>
</evidence>
<organism evidence="2 3">
    <name type="scientific">Somion occarium</name>
    <dbReference type="NCBI Taxonomy" id="3059160"/>
    <lineage>
        <taxon>Eukaryota</taxon>
        <taxon>Fungi</taxon>
        <taxon>Dikarya</taxon>
        <taxon>Basidiomycota</taxon>
        <taxon>Agaricomycotina</taxon>
        <taxon>Agaricomycetes</taxon>
        <taxon>Polyporales</taxon>
        <taxon>Cerrenaceae</taxon>
        <taxon>Somion</taxon>
    </lineage>
</organism>
<feature type="compositionally biased region" description="Basic residues" evidence="1">
    <location>
        <begin position="62"/>
        <end position="73"/>
    </location>
</feature>
<name>A0ABP1CTZ6_9APHY</name>
<reference evidence="3" key="1">
    <citation type="submission" date="2024-04" db="EMBL/GenBank/DDBJ databases">
        <authorList>
            <person name="Shaw F."/>
            <person name="Minotto A."/>
        </authorList>
    </citation>
    <scope>NUCLEOTIDE SEQUENCE [LARGE SCALE GENOMIC DNA]</scope>
</reference>
<evidence type="ECO:0000256" key="1">
    <source>
        <dbReference type="SAM" id="MobiDB-lite"/>
    </source>
</evidence>
<keyword evidence="3" id="KW-1185">Reference proteome</keyword>
<accession>A0ABP1CTZ6</accession>
<sequence length="443" mass="47282">MIAIQKPVNALFSTPQAYRPTHGRHPSAPVVVRPTHTPGLLSLSKPANVASSRPQLAQAQPRAHKSSTPKKANRPPQAPQATLSVQESKKSSAPKSDKTQITSASPERSARGRQNKPAPIDNKADKRSTSNSPRARRQCHQPSPPPPASIPQQIDTTARPCNPLRAQSLNQRQSDSNSFDPFVVSSPSGKQSPDSPVAKSLKPITFRTPPELSRPSGKLARRRQSGQVNTSPTPSKAVPVSRIREKVASLPQLARSEPATTASTPRRGGSRSVSTGPALTVNWDSFPICDDSDDVTPPSTPIRESASVPPKRTGATWQQQSLIFDDGPRTAPLSAAPGYPFADRASLNATPTPSQRRRTHRRVPSEGMFAMSTDEDSSSSDASAELKSLVGLIPKRRAQAASTRRTPSPSTPDANALPAGFYAGSVFQNSPSPEELPVPAFMA</sequence>
<feature type="region of interest" description="Disordered" evidence="1">
    <location>
        <begin position="15"/>
        <end position="278"/>
    </location>
</feature>